<dbReference type="Pfam" id="PF00596">
    <property type="entry name" value="Aldolase_II"/>
    <property type="match status" value="1"/>
</dbReference>
<dbReference type="InterPro" id="IPR051017">
    <property type="entry name" value="Aldolase-II_Adducin_sf"/>
</dbReference>
<feature type="compositionally biased region" description="Basic and acidic residues" evidence="2">
    <location>
        <begin position="717"/>
        <end position="729"/>
    </location>
</feature>
<evidence type="ECO:0000256" key="2">
    <source>
        <dbReference type="SAM" id="MobiDB-lite"/>
    </source>
</evidence>
<dbReference type="EMBL" id="OA882294">
    <property type="protein sequence ID" value="CAD7274497.1"/>
    <property type="molecule type" value="Genomic_DNA"/>
</dbReference>
<feature type="region of interest" description="Disordered" evidence="2">
    <location>
        <begin position="612"/>
        <end position="663"/>
    </location>
</feature>
<feature type="region of interest" description="Disordered" evidence="2">
    <location>
        <begin position="515"/>
        <end position="540"/>
    </location>
</feature>
<dbReference type="EMBL" id="CAJPEX010000257">
    <property type="protein sequence ID" value="CAG0914649.1"/>
    <property type="molecule type" value="Genomic_DNA"/>
</dbReference>
<sequence>MSAMNGATTAEPNGVNDPQLSDEEDEETRKLKMRPPDIDQDMRDMERRKRVELIMGSRAFKDELERIVEVQLRDGGVNPSSLLALQQLYDATGKFGGSSRGNVTNILPIADIRGVDCMAYTKGEKLLRCKLAAVYRLVDLFGWSQGIYNHITLRTSQDQEHFLINPFGLQYSEVTASSLIKVDLQGNVIDPGTTNFGINMAGYTLHSAIHAARPGIRCIIHIHSPSVVAVSSLKCGLLPVSQESCIIGDVSYHDYHGIVIDPDEKESLSRDLGPVNKVMILRNHGAVCCGETVEEAFYNLYHLVLACDAQVSLVVVAYFAYCSLIMFVHRPQMKLMPAGVDNLVLISDEARKKAYEVARQSGAGGVNSKDGEQTSERKKWRVGEMEFEALMRSLDNAGYRSGYMYKNPLVRTEPARLRSDVEVPPSSTSYTHVFDEEDLFKYSPLKKVLEGRKAAERTRWLNSPNTYQRVEVLETGTMDPKKITKWVADQSPTHSTSNATKVDDALQFVPKNTDPKEFKKKQKQIKENRKAGGVSAGPQSHILEGVPWDEARAMQDGNISANDSGVVMVGAASKGIIQRDFQHNAVVYRSPYAKNPFDQVTEQDLVEYREIVEKKQRGEPLDDTLDSMGMPEPGSPFSPQSPTTETEEGSSHQTTLTGGGAVRHTTITVETSVAPSPGKVEKHVISPQAVRLVECGGDGDTTAPSLVSSSSTESLTDEQRKRFQERTAEFRQTSAIKDGSFTRGAAGDRDRTLNGDDHDVSKASRSSREGSPSKGEVSMSEESSKADKKKKKKGIRTPSFLKKKKDKKPKAEAQH</sequence>
<evidence type="ECO:0000313" key="4">
    <source>
        <dbReference type="EMBL" id="CAD7274497.1"/>
    </source>
</evidence>
<feature type="region of interest" description="Disordered" evidence="2">
    <location>
        <begin position="695"/>
        <end position="815"/>
    </location>
</feature>
<comment type="similarity">
    <text evidence="1">Belongs to the aldolase class II family. Adducin subfamily.</text>
</comment>
<dbReference type="PANTHER" id="PTHR10672:SF3">
    <property type="entry name" value="PROTEIN HU-LI TAI SHAO"/>
    <property type="match status" value="1"/>
</dbReference>
<dbReference type="InterPro" id="IPR001303">
    <property type="entry name" value="Aldolase_II/adducin_N"/>
</dbReference>
<feature type="compositionally biased region" description="Basic and acidic residues" evidence="2">
    <location>
        <begin position="746"/>
        <end position="768"/>
    </location>
</feature>
<dbReference type="OrthoDB" id="3238794at2759"/>
<feature type="compositionally biased region" description="Basic and acidic residues" evidence="2">
    <location>
        <begin position="27"/>
        <end position="39"/>
    </location>
</feature>
<feature type="region of interest" description="Disordered" evidence="2">
    <location>
        <begin position="1"/>
        <end position="39"/>
    </location>
</feature>
<dbReference type="GO" id="GO:0005856">
    <property type="term" value="C:cytoskeleton"/>
    <property type="evidence" value="ECO:0007669"/>
    <property type="project" value="TreeGrafter"/>
</dbReference>
<feature type="compositionally biased region" description="Low complexity" evidence="2">
    <location>
        <begin position="701"/>
        <end position="714"/>
    </location>
</feature>
<dbReference type="PANTHER" id="PTHR10672">
    <property type="entry name" value="ADDUCIN"/>
    <property type="match status" value="1"/>
</dbReference>
<dbReference type="GO" id="GO:0051015">
    <property type="term" value="F:actin filament binding"/>
    <property type="evidence" value="ECO:0007669"/>
    <property type="project" value="TreeGrafter"/>
</dbReference>
<dbReference type="SMART" id="SM01007">
    <property type="entry name" value="Aldolase_II"/>
    <property type="match status" value="1"/>
</dbReference>
<dbReference type="GO" id="GO:0005886">
    <property type="term" value="C:plasma membrane"/>
    <property type="evidence" value="ECO:0007669"/>
    <property type="project" value="UniProtKB-SubCell"/>
</dbReference>
<reference evidence="4" key="1">
    <citation type="submission" date="2020-11" db="EMBL/GenBank/DDBJ databases">
        <authorList>
            <person name="Tran Van P."/>
        </authorList>
    </citation>
    <scope>NUCLEOTIDE SEQUENCE</scope>
</reference>
<proteinExistence type="inferred from homology"/>
<accession>A0A7R9GBB7</accession>
<dbReference type="AlphaFoldDB" id="A0A7R9GBB7"/>
<gene>
    <name evidence="4" type="ORF">NMOB1V02_LOCUS2328</name>
</gene>
<feature type="compositionally biased region" description="Polar residues" evidence="2">
    <location>
        <begin position="1"/>
        <end position="19"/>
    </location>
</feature>
<keyword evidence="5" id="KW-1185">Reference proteome</keyword>
<dbReference type="SUPFAM" id="SSF53639">
    <property type="entry name" value="AraD/HMP-PK domain-like"/>
    <property type="match status" value="1"/>
</dbReference>
<evidence type="ECO:0000313" key="5">
    <source>
        <dbReference type="Proteomes" id="UP000678499"/>
    </source>
</evidence>
<dbReference type="GO" id="GO:0014069">
    <property type="term" value="C:postsynaptic density"/>
    <property type="evidence" value="ECO:0007669"/>
    <property type="project" value="TreeGrafter"/>
</dbReference>
<feature type="compositionally biased region" description="Basic residues" evidence="2">
    <location>
        <begin position="787"/>
        <end position="808"/>
    </location>
</feature>
<dbReference type="Proteomes" id="UP000678499">
    <property type="component" value="Unassembled WGS sequence"/>
</dbReference>
<dbReference type="Gene3D" id="3.40.225.10">
    <property type="entry name" value="Class II aldolase/adducin N-terminal domain"/>
    <property type="match status" value="1"/>
</dbReference>
<feature type="domain" description="Class II aldolase/adducin N-terminal" evidence="3">
    <location>
        <begin position="129"/>
        <end position="311"/>
    </location>
</feature>
<name>A0A7R9GBB7_9CRUS</name>
<organism evidence="4">
    <name type="scientific">Notodromas monacha</name>
    <dbReference type="NCBI Taxonomy" id="399045"/>
    <lineage>
        <taxon>Eukaryota</taxon>
        <taxon>Metazoa</taxon>
        <taxon>Ecdysozoa</taxon>
        <taxon>Arthropoda</taxon>
        <taxon>Crustacea</taxon>
        <taxon>Oligostraca</taxon>
        <taxon>Ostracoda</taxon>
        <taxon>Podocopa</taxon>
        <taxon>Podocopida</taxon>
        <taxon>Cypridocopina</taxon>
        <taxon>Cypridoidea</taxon>
        <taxon>Cyprididae</taxon>
        <taxon>Notodromas</taxon>
    </lineage>
</organism>
<evidence type="ECO:0000256" key="1">
    <source>
        <dbReference type="ARBA" id="ARBA00006274"/>
    </source>
</evidence>
<protein>
    <recommendedName>
        <fullName evidence="3">Class II aldolase/adducin N-terminal domain-containing protein</fullName>
    </recommendedName>
</protein>
<dbReference type="InterPro" id="IPR036409">
    <property type="entry name" value="Aldolase_II/adducin_N_sf"/>
</dbReference>
<dbReference type="NCBIfam" id="NF005451">
    <property type="entry name" value="PRK07044.1"/>
    <property type="match status" value="1"/>
</dbReference>
<evidence type="ECO:0000259" key="3">
    <source>
        <dbReference type="SMART" id="SM01007"/>
    </source>
</evidence>